<dbReference type="InterPro" id="IPR051446">
    <property type="entry name" value="HTH_trans_reg/aminotransferase"/>
</dbReference>
<dbReference type="PANTHER" id="PTHR46577">
    <property type="entry name" value="HTH-TYPE TRANSCRIPTIONAL REGULATORY PROTEIN GABR"/>
    <property type="match status" value="1"/>
</dbReference>
<evidence type="ECO:0000256" key="4">
    <source>
        <dbReference type="ARBA" id="ARBA00023125"/>
    </source>
</evidence>
<dbReference type="AlphaFoldDB" id="A0A1M6H8Z5"/>
<keyword evidence="2" id="KW-0663">Pyridoxal phosphate</keyword>
<evidence type="ECO:0000256" key="2">
    <source>
        <dbReference type="ARBA" id="ARBA00022898"/>
    </source>
</evidence>
<dbReference type="InterPro" id="IPR004839">
    <property type="entry name" value="Aminotransferase_I/II_large"/>
</dbReference>
<feature type="compositionally biased region" description="Low complexity" evidence="6">
    <location>
        <begin position="1"/>
        <end position="10"/>
    </location>
</feature>
<keyword evidence="8" id="KW-0032">Aminotransferase</keyword>
<dbReference type="InterPro" id="IPR036390">
    <property type="entry name" value="WH_DNA-bd_sf"/>
</dbReference>
<dbReference type="Pfam" id="PF00155">
    <property type="entry name" value="Aminotran_1_2"/>
    <property type="match status" value="1"/>
</dbReference>
<evidence type="ECO:0000259" key="7">
    <source>
        <dbReference type="PROSITE" id="PS50949"/>
    </source>
</evidence>
<evidence type="ECO:0000256" key="1">
    <source>
        <dbReference type="ARBA" id="ARBA00005384"/>
    </source>
</evidence>
<dbReference type="CDD" id="cd07377">
    <property type="entry name" value="WHTH_GntR"/>
    <property type="match status" value="1"/>
</dbReference>
<organism evidence="8 9">
    <name type="scientific">Nocardiopsis flavescens</name>
    <dbReference type="NCBI Taxonomy" id="758803"/>
    <lineage>
        <taxon>Bacteria</taxon>
        <taxon>Bacillati</taxon>
        <taxon>Actinomycetota</taxon>
        <taxon>Actinomycetes</taxon>
        <taxon>Streptosporangiales</taxon>
        <taxon>Nocardiopsidaceae</taxon>
        <taxon>Nocardiopsis</taxon>
    </lineage>
</organism>
<dbReference type="SUPFAM" id="SSF53383">
    <property type="entry name" value="PLP-dependent transferases"/>
    <property type="match status" value="1"/>
</dbReference>
<evidence type="ECO:0000256" key="5">
    <source>
        <dbReference type="ARBA" id="ARBA00023163"/>
    </source>
</evidence>
<dbReference type="InterPro" id="IPR015424">
    <property type="entry name" value="PyrdxlP-dep_Trfase"/>
</dbReference>
<proteinExistence type="inferred from homology"/>
<name>A0A1M6H8Z5_9ACTN</name>
<dbReference type="InterPro" id="IPR015421">
    <property type="entry name" value="PyrdxlP-dep_Trfase_major"/>
</dbReference>
<dbReference type="PANTHER" id="PTHR46577:SF1">
    <property type="entry name" value="HTH-TYPE TRANSCRIPTIONAL REGULATORY PROTEIN GABR"/>
    <property type="match status" value="1"/>
</dbReference>
<dbReference type="SMART" id="SM00345">
    <property type="entry name" value="HTH_GNTR"/>
    <property type="match status" value="1"/>
</dbReference>
<keyword evidence="9" id="KW-1185">Reference proteome</keyword>
<feature type="region of interest" description="Disordered" evidence="6">
    <location>
        <begin position="1"/>
        <end position="20"/>
    </location>
</feature>
<evidence type="ECO:0000313" key="8">
    <source>
        <dbReference type="EMBL" id="SHJ18728.1"/>
    </source>
</evidence>
<dbReference type="Pfam" id="PF00392">
    <property type="entry name" value="GntR"/>
    <property type="match status" value="1"/>
</dbReference>
<reference evidence="8 9" key="1">
    <citation type="submission" date="2016-11" db="EMBL/GenBank/DDBJ databases">
        <authorList>
            <person name="Jaros S."/>
            <person name="Januszkiewicz K."/>
            <person name="Wedrychowicz H."/>
        </authorList>
    </citation>
    <scope>NUCLEOTIDE SEQUENCE [LARGE SCALE GENOMIC DNA]</scope>
    <source>
        <strain evidence="8 9">CGMCC 4.5723</strain>
    </source>
</reference>
<dbReference type="OrthoDB" id="199743at2"/>
<keyword evidence="4 8" id="KW-0238">DNA-binding</keyword>
<gene>
    <name evidence="8" type="ORF">SAMN05421803_10488</name>
</gene>
<dbReference type="Gene3D" id="3.40.640.10">
    <property type="entry name" value="Type I PLP-dependent aspartate aminotransferase-like (Major domain)"/>
    <property type="match status" value="1"/>
</dbReference>
<dbReference type="GO" id="GO:0030170">
    <property type="term" value="F:pyridoxal phosphate binding"/>
    <property type="evidence" value="ECO:0007669"/>
    <property type="project" value="InterPro"/>
</dbReference>
<comment type="similarity">
    <text evidence="1">In the C-terminal section; belongs to the class-I pyridoxal-phosphate-dependent aminotransferase family.</text>
</comment>
<evidence type="ECO:0000313" key="9">
    <source>
        <dbReference type="Proteomes" id="UP000184452"/>
    </source>
</evidence>
<protein>
    <submittedName>
        <fullName evidence="8">DNA-binding transcriptional regulator, MocR family, contains an aminotransferase domain</fullName>
    </submittedName>
</protein>
<sequence length="495" mass="53218">MAARQGGAARAAERSTAGGGTRRINGRLLARLIGEAPVERPYYLSIARSVSGLVLDGRVPTNTRLPAERDLAAALGVSRNTVTAAYAWLRDNRFLDSRQGAGSWTVLPDSSTGDPSPSPFLSGAAEHIDLGVAGPPAVEGLRDAAFRAAGQLAAHVGGLGYYPYGLPELRHAVARRYVERGLPTTPEQIFITNGAQQGVALVLDLLAQPGDEVLVESPTYPHALDAVRRSGARVRTVGVTPQGWDMEYLVDAFRQWRPSLGYLIPDFHNPTGALMDDDERRVLVREARRAGTHLVIDESVAELAIDSGDLPAPVAAHDTDGRVVTVGSVGKLLWGGLRVGWVRATPPMVARLMAVRQRFDLAGAVLDQLTTTHLLADVMRIRAERSRWLRRNRDALLAALRDRLPDWRPNVPGGGLVLWAALPQPVASALSAASVRHGVHPAAGPVFGSDGTLERYLRLSYTRPPDVLADAVDRLAAAYAETLAHPVQPHGRLYV</sequence>
<dbReference type="InterPro" id="IPR015422">
    <property type="entry name" value="PyrdxlP-dep_Trfase_small"/>
</dbReference>
<dbReference type="PROSITE" id="PS50949">
    <property type="entry name" value="HTH_GNTR"/>
    <property type="match status" value="1"/>
</dbReference>
<dbReference type="EMBL" id="FQZK01000004">
    <property type="protein sequence ID" value="SHJ18728.1"/>
    <property type="molecule type" value="Genomic_DNA"/>
</dbReference>
<dbReference type="GO" id="GO:0003700">
    <property type="term" value="F:DNA-binding transcription factor activity"/>
    <property type="evidence" value="ECO:0007669"/>
    <property type="project" value="InterPro"/>
</dbReference>
<evidence type="ECO:0000256" key="3">
    <source>
        <dbReference type="ARBA" id="ARBA00023015"/>
    </source>
</evidence>
<feature type="domain" description="HTH gntR-type" evidence="7">
    <location>
        <begin position="40"/>
        <end position="108"/>
    </location>
</feature>
<dbReference type="InterPro" id="IPR036388">
    <property type="entry name" value="WH-like_DNA-bd_sf"/>
</dbReference>
<evidence type="ECO:0000256" key="6">
    <source>
        <dbReference type="SAM" id="MobiDB-lite"/>
    </source>
</evidence>
<dbReference type="InterPro" id="IPR000524">
    <property type="entry name" value="Tscrpt_reg_HTH_GntR"/>
</dbReference>
<dbReference type="Gene3D" id="3.90.1150.10">
    <property type="entry name" value="Aspartate Aminotransferase, domain 1"/>
    <property type="match status" value="1"/>
</dbReference>
<dbReference type="Proteomes" id="UP000184452">
    <property type="component" value="Unassembled WGS sequence"/>
</dbReference>
<keyword evidence="8" id="KW-0808">Transferase</keyword>
<dbReference type="CDD" id="cd00609">
    <property type="entry name" value="AAT_like"/>
    <property type="match status" value="1"/>
</dbReference>
<dbReference type="Gene3D" id="1.10.10.10">
    <property type="entry name" value="Winged helix-like DNA-binding domain superfamily/Winged helix DNA-binding domain"/>
    <property type="match status" value="1"/>
</dbReference>
<accession>A0A1M6H8Z5</accession>
<dbReference type="GO" id="GO:0008483">
    <property type="term" value="F:transaminase activity"/>
    <property type="evidence" value="ECO:0007669"/>
    <property type="project" value="UniProtKB-KW"/>
</dbReference>
<keyword evidence="3" id="KW-0805">Transcription regulation</keyword>
<keyword evidence="5" id="KW-0804">Transcription</keyword>
<dbReference type="RefSeq" id="WP_073377787.1">
    <property type="nucleotide sequence ID" value="NZ_FQZK01000004.1"/>
</dbReference>
<dbReference type="SUPFAM" id="SSF46785">
    <property type="entry name" value="Winged helix' DNA-binding domain"/>
    <property type="match status" value="1"/>
</dbReference>
<dbReference type="STRING" id="758803.SAMN05421803_10488"/>
<dbReference type="GO" id="GO:0003677">
    <property type="term" value="F:DNA binding"/>
    <property type="evidence" value="ECO:0007669"/>
    <property type="project" value="UniProtKB-KW"/>
</dbReference>